<protein>
    <recommendedName>
        <fullName evidence="5">Transmembrane protein</fullName>
    </recommendedName>
</protein>
<feature type="coiled-coil region" evidence="1">
    <location>
        <begin position="17"/>
        <end position="100"/>
    </location>
</feature>
<organism evidence="3 4">
    <name type="scientific">Alicycliphilus denitrificans</name>
    <dbReference type="NCBI Taxonomy" id="179636"/>
    <lineage>
        <taxon>Bacteria</taxon>
        <taxon>Pseudomonadati</taxon>
        <taxon>Pseudomonadota</taxon>
        <taxon>Betaproteobacteria</taxon>
        <taxon>Burkholderiales</taxon>
        <taxon>Comamonadaceae</taxon>
        <taxon>Alicycliphilus</taxon>
    </lineage>
</organism>
<feature type="transmembrane region" description="Helical" evidence="2">
    <location>
        <begin position="124"/>
        <end position="148"/>
    </location>
</feature>
<dbReference type="Proteomes" id="UP000500755">
    <property type="component" value="Chromosome"/>
</dbReference>
<keyword evidence="1" id="KW-0175">Coiled coil</keyword>
<keyword evidence="2" id="KW-0812">Transmembrane</keyword>
<accession>A0A858ZV96</accession>
<keyword evidence="2" id="KW-1133">Transmembrane helix</keyword>
<keyword evidence="2" id="KW-0472">Membrane</keyword>
<evidence type="ECO:0000256" key="2">
    <source>
        <dbReference type="SAM" id="Phobius"/>
    </source>
</evidence>
<evidence type="ECO:0008006" key="5">
    <source>
        <dbReference type="Google" id="ProtNLM"/>
    </source>
</evidence>
<feature type="transmembrane region" description="Helical" evidence="2">
    <location>
        <begin position="160"/>
        <end position="178"/>
    </location>
</feature>
<evidence type="ECO:0000313" key="3">
    <source>
        <dbReference type="EMBL" id="QKD44673.1"/>
    </source>
</evidence>
<evidence type="ECO:0000256" key="1">
    <source>
        <dbReference type="SAM" id="Coils"/>
    </source>
</evidence>
<name>A0A858ZV96_9BURK</name>
<reference evidence="3 4" key="1">
    <citation type="submission" date="2020-05" db="EMBL/GenBank/DDBJ databases">
        <title>Complete genome sequence of Alicycliphilus denitrificans DP3.</title>
        <authorList>
            <person name="Chen X."/>
        </authorList>
    </citation>
    <scope>NUCLEOTIDE SEQUENCE [LARGE SCALE GENOMIC DNA]</scope>
    <source>
        <strain evidence="3 4">DP3</strain>
    </source>
</reference>
<evidence type="ECO:0000313" key="4">
    <source>
        <dbReference type="Proteomes" id="UP000500755"/>
    </source>
</evidence>
<dbReference type="AlphaFoldDB" id="A0A858ZV96"/>
<dbReference type="EMBL" id="CP051298">
    <property type="protein sequence ID" value="QKD44673.1"/>
    <property type="molecule type" value="Genomic_DNA"/>
</dbReference>
<gene>
    <name evidence="3" type="ORF">HF896_14070</name>
</gene>
<dbReference type="RefSeq" id="WP_168727960.1">
    <property type="nucleotide sequence ID" value="NZ_CP051298.1"/>
</dbReference>
<sequence length="234" mass="25599">MNQHVDASNDEAIALIREELLAEHRDALAQLESTRRALQGTQETLSTERRTRLESQAELDAKTRAVQDAEAKAAAAEQVAANEAASRKSLEEQLRLAKEEAGLQLKAKMETAEATERRLVRQRYVLAFAILPLLLGVVLAYVCYGLAVTSLPALAQGWKRWAFVAGTGLLPFASACLLSPMHADENKHLSDWWVCKWAKHLGRKGIAAPVTSALTAVYQGGAWDWFKAAAGLNP</sequence>
<proteinExistence type="predicted"/>